<reference evidence="1 2" key="1">
    <citation type="submission" date="2019-08" db="EMBL/GenBank/DDBJ databases">
        <title>Whole genome of Aphis craccivora.</title>
        <authorList>
            <person name="Voronova N.V."/>
            <person name="Shulinski R.S."/>
            <person name="Bandarenka Y.V."/>
            <person name="Zhorov D.G."/>
            <person name="Warner D."/>
        </authorList>
    </citation>
    <scope>NUCLEOTIDE SEQUENCE [LARGE SCALE GENOMIC DNA]</scope>
    <source>
        <strain evidence="1">180601</strain>
        <tissue evidence="1">Whole Body</tissue>
    </source>
</reference>
<dbReference type="EMBL" id="VUJU01011052">
    <property type="protein sequence ID" value="KAF0712118.1"/>
    <property type="molecule type" value="Genomic_DNA"/>
</dbReference>
<name>A0A6G0VW85_APHCR</name>
<keyword evidence="2" id="KW-1185">Reference proteome</keyword>
<sequence>MEEAFIEQYLPTGHIALLKTILENKRQRKSETATNFMTEIESLCRQIDNNMNEVDICTFVLKSLKENILQTISMQDNTTLKKLKENLNKFELMQHRISDRGTTTSEYTF</sequence>
<dbReference type="OrthoDB" id="425619at2759"/>
<evidence type="ECO:0000313" key="2">
    <source>
        <dbReference type="Proteomes" id="UP000478052"/>
    </source>
</evidence>
<evidence type="ECO:0000313" key="1">
    <source>
        <dbReference type="EMBL" id="KAF0712118.1"/>
    </source>
</evidence>
<gene>
    <name evidence="1" type="ORF">FWK35_00038679</name>
</gene>
<protein>
    <submittedName>
        <fullName evidence="1">Uncharacterized protein</fullName>
    </submittedName>
</protein>
<organism evidence="1 2">
    <name type="scientific">Aphis craccivora</name>
    <name type="common">Cowpea aphid</name>
    <dbReference type="NCBI Taxonomy" id="307492"/>
    <lineage>
        <taxon>Eukaryota</taxon>
        <taxon>Metazoa</taxon>
        <taxon>Ecdysozoa</taxon>
        <taxon>Arthropoda</taxon>
        <taxon>Hexapoda</taxon>
        <taxon>Insecta</taxon>
        <taxon>Pterygota</taxon>
        <taxon>Neoptera</taxon>
        <taxon>Paraneoptera</taxon>
        <taxon>Hemiptera</taxon>
        <taxon>Sternorrhyncha</taxon>
        <taxon>Aphidomorpha</taxon>
        <taxon>Aphidoidea</taxon>
        <taxon>Aphididae</taxon>
        <taxon>Aphidini</taxon>
        <taxon>Aphis</taxon>
        <taxon>Aphis</taxon>
    </lineage>
</organism>
<dbReference type="AlphaFoldDB" id="A0A6G0VW85"/>
<dbReference type="Proteomes" id="UP000478052">
    <property type="component" value="Unassembled WGS sequence"/>
</dbReference>
<accession>A0A6G0VW85</accession>
<proteinExistence type="predicted"/>
<comment type="caution">
    <text evidence="1">The sequence shown here is derived from an EMBL/GenBank/DDBJ whole genome shotgun (WGS) entry which is preliminary data.</text>
</comment>